<name>A0A2I1TYE9_STRMT</name>
<accession>A0A2I1TYE9</accession>
<evidence type="ECO:0000313" key="3">
    <source>
        <dbReference type="Proteomes" id="UP000234902"/>
    </source>
</evidence>
<dbReference type="RefSeq" id="WP_101782259.1">
    <property type="nucleotide sequence ID" value="NZ_JAPVZH010000002.1"/>
</dbReference>
<evidence type="ECO:0000313" key="1">
    <source>
        <dbReference type="EMBL" id="MQQ02863.1"/>
    </source>
</evidence>
<protein>
    <submittedName>
        <fullName evidence="2">Uncharacterized protein</fullName>
    </submittedName>
</protein>
<reference evidence="2 3" key="1">
    <citation type="submission" date="2017-12" db="EMBL/GenBank/DDBJ databases">
        <title>Phylogenetic diversity of female urinary microbiome.</title>
        <authorList>
            <person name="Thomas-White K."/>
            <person name="Wolfe A.J."/>
        </authorList>
    </citation>
    <scope>NUCLEOTIDE SEQUENCE [LARGE SCALE GENOMIC DNA]</scope>
    <source>
        <strain evidence="2 3">UMB0079</strain>
    </source>
</reference>
<dbReference type="Proteomes" id="UP000432694">
    <property type="component" value="Unassembled WGS sequence"/>
</dbReference>
<dbReference type="Proteomes" id="UP000234902">
    <property type="component" value="Unassembled WGS sequence"/>
</dbReference>
<organism evidence="2 3">
    <name type="scientific">Streptococcus mitis</name>
    <dbReference type="NCBI Taxonomy" id="28037"/>
    <lineage>
        <taxon>Bacteria</taxon>
        <taxon>Bacillati</taxon>
        <taxon>Bacillota</taxon>
        <taxon>Bacilli</taxon>
        <taxon>Lactobacillales</taxon>
        <taxon>Streptococcaceae</taxon>
        <taxon>Streptococcus</taxon>
        <taxon>Streptococcus mitis group</taxon>
    </lineage>
</organism>
<dbReference type="EMBL" id="PKID01000005">
    <property type="protein sequence ID" value="PKZ98644.1"/>
    <property type="molecule type" value="Genomic_DNA"/>
</dbReference>
<dbReference type="EMBL" id="WIJB01000008">
    <property type="protein sequence ID" value="MQQ02863.1"/>
    <property type="molecule type" value="Genomic_DNA"/>
</dbReference>
<proteinExistence type="predicted"/>
<evidence type="ECO:0000313" key="4">
    <source>
        <dbReference type="Proteomes" id="UP000432694"/>
    </source>
</evidence>
<sequence length="453" mass="54577">MEFKNTKKFLIELASIRLDCKIHAINNERKEYGNNEHYWKYGNNKIKTKPKYHMLSNREICPSNPPLIGQIRKGKINKKNPHLFTPTTLIDIYNNCKFSPYDSAEGLNNDETIKFRARNMMYKSYDEIFFGNYSEQNILQTFFPTALILDILYEEYDENLWRIVLGYIPLNILFERMKMNINDVKKIYQILIRDNWELLMTGIFRATERLYFGTGDWAIDWENYKSFSLEIKHFIEFYNENFPVEFEGQNRLIKIECALTEFYNKVLKEKFKQFVNEHKSFEYQNLESIIFIKKTMQEEQKNMIDGGVLEDLKLRAFPWEDNFLSTLEDKNKKDEFHDEQTELLHTTRVINKIDDLLEELIVYQCRHENDDHWGGNALGYIKKYQKGKEILDYFQNGDLDGLRSLIEERIKFNSEFQILNEKMYIKKHPNSWAAIRERKLWEKIEKSRARNKK</sequence>
<evidence type="ECO:0000313" key="2">
    <source>
        <dbReference type="EMBL" id="PKZ98644.1"/>
    </source>
</evidence>
<comment type="caution">
    <text evidence="2">The sequence shown here is derived from an EMBL/GenBank/DDBJ whole genome shotgun (WGS) entry which is preliminary data.</text>
</comment>
<reference evidence="1 4" key="2">
    <citation type="submission" date="2019-10" db="EMBL/GenBank/DDBJ databases">
        <title>Streptococcus mitis of the oral and urogenital tracts.</title>
        <authorList>
            <person name="Price T."/>
            <person name="Mores C.R."/>
            <person name="Putonti C."/>
            <person name="Wolfe A.J."/>
        </authorList>
    </citation>
    <scope>NUCLEOTIDE SEQUENCE [LARGE SCALE GENOMIC DNA]</scope>
    <source>
        <strain evidence="1 4">SM50</strain>
    </source>
</reference>
<dbReference type="AlphaFoldDB" id="A0A2I1TYE9"/>
<gene>
    <name evidence="2" type="ORF">CYK19_05550</name>
    <name evidence="1" type="ORF">GEZ98_08260</name>
</gene>